<name>A0A838CSN7_9BACI</name>
<feature type="region of interest" description="Disordered" evidence="1">
    <location>
        <begin position="278"/>
        <end position="299"/>
    </location>
</feature>
<evidence type="ECO:0000313" key="3">
    <source>
        <dbReference type="EMBL" id="MBA2174775.1"/>
    </source>
</evidence>
<dbReference type="EMBL" id="JACEFG010000002">
    <property type="protein sequence ID" value="MBA2174775.1"/>
    <property type="molecule type" value="Genomic_DNA"/>
</dbReference>
<keyword evidence="4" id="KW-1185">Reference proteome</keyword>
<evidence type="ECO:0000256" key="1">
    <source>
        <dbReference type="SAM" id="MobiDB-lite"/>
    </source>
</evidence>
<dbReference type="InterPro" id="IPR025164">
    <property type="entry name" value="Toastrack_DUF4097"/>
</dbReference>
<organism evidence="3 4">
    <name type="scientific">Halobacillus locisalis</name>
    <dbReference type="NCBI Taxonomy" id="220753"/>
    <lineage>
        <taxon>Bacteria</taxon>
        <taxon>Bacillati</taxon>
        <taxon>Bacillota</taxon>
        <taxon>Bacilli</taxon>
        <taxon>Bacillales</taxon>
        <taxon>Bacillaceae</taxon>
        <taxon>Halobacillus</taxon>
    </lineage>
</organism>
<evidence type="ECO:0000313" key="4">
    <source>
        <dbReference type="Proteomes" id="UP000571017"/>
    </source>
</evidence>
<accession>A0A838CSN7</accession>
<dbReference type="Pfam" id="PF13349">
    <property type="entry name" value="DUF4097"/>
    <property type="match status" value="1"/>
</dbReference>
<feature type="domain" description="DUF4097" evidence="2">
    <location>
        <begin position="47"/>
        <end position="298"/>
    </location>
</feature>
<feature type="compositionally biased region" description="Polar residues" evidence="1">
    <location>
        <begin position="289"/>
        <end position="299"/>
    </location>
</feature>
<dbReference type="Gene3D" id="2.160.20.120">
    <property type="match status" value="1"/>
</dbReference>
<reference evidence="3 4" key="1">
    <citation type="journal article" date="2004" name="Extremophiles">
        <title>Halobacillus locisalis sp. nov., a halophilic bacterium isolated from a marine solar saltern of the Yellow Sea in Korea.</title>
        <authorList>
            <person name="Yoon J.H."/>
            <person name="Kang K.H."/>
            <person name="Oh T.K."/>
            <person name="Park Y.H."/>
        </authorList>
    </citation>
    <scope>NUCLEOTIDE SEQUENCE [LARGE SCALE GENOMIC DNA]</scope>
    <source>
        <strain evidence="3 4">KCTC 3788</strain>
    </source>
</reference>
<dbReference type="AlphaFoldDB" id="A0A838CSN7"/>
<comment type="caution">
    <text evidence="3">The sequence shown here is derived from an EMBL/GenBank/DDBJ whole genome shotgun (WGS) entry which is preliminary data.</text>
</comment>
<feature type="region of interest" description="Disordered" evidence="1">
    <location>
        <begin position="195"/>
        <end position="220"/>
    </location>
</feature>
<gene>
    <name evidence="3" type="ORF">H0266_07705</name>
</gene>
<protein>
    <submittedName>
        <fullName evidence="3">DUF4097 family beta strand repeat protein</fullName>
    </submittedName>
</protein>
<proteinExistence type="predicted"/>
<evidence type="ECO:0000259" key="2">
    <source>
        <dbReference type="Pfam" id="PF13349"/>
    </source>
</evidence>
<dbReference type="Proteomes" id="UP000571017">
    <property type="component" value="Unassembled WGS sequence"/>
</dbReference>
<dbReference type="RefSeq" id="WP_181471838.1">
    <property type="nucleotide sequence ID" value="NZ_JACEFG010000002.1"/>
</dbReference>
<sequence length="299" mass="32244">MKILSVSIVIVLVVIGIGYLTLKSTTNVFSSDLTTIDDQRSLSSKGIEKINVSTSSSDITIFEGAGDQIRIELSGELSHPKQVGELYVETRGDQLLIEFPKRDFKPSFSFGSVQNRTKLNVLVPEKTYETLTAHSSSGDINVSQLNLNNLDVSSSSGDQFIKDMELTGTATFHSSSGRIQTHTVSAEQLTVKTSSGDIENKKVSAERSESNSSSGDVEWLDHEPDTSITVRTSSGDTDISLLDDPLSTEVSFSSSSGEASISQEAFTYEEISDHRVKGSVGDGEAHIDVTSSSGDFNLR</sequence>
<feature type="compositionally biased region" description="Basic and acidic residues" evidence="1">
    <location>
        <begin position="198"/>
        <end position="209"/>
    </location>
</feature>